<feature type="compositionally biased region" description="Low complexity" evidence="2">
    <location>
        <begin position="43"/>
        <end position="68"/>
    </location>
</feature>
<dbReference type="eggNOG" id="ENOG502S6X4">
    <property type="taxonomic scope" value="Eukaryota"/>
</dbReference>
<dbReference type="AlphaFoldDB" id="G8YJP2"/>
<dbReference type="Proteomes" id="UP000005222">
    <property type="component" value="Chromosome H"/>
</dbReference>
<evidence type="ECO:0000313" key="6">
    <source>
        <dbReference type="EMBL" id="CCE81302.1"/>
    </source>
</evidence>
<dbReference type="Pfam" id="PF03330">
    <property type="entry name" value="DPBB_1"/>
    <property type="match status" value="1"/>
</dbReference>
<dbReference type="STRING" id="559304.G8YJP2"/>
<dbReference type="EMBL" id="FO082052">
    <property type="protein sequence ID" value="CCE81302.1"/>
    <property type="molecule type" value="Genomic_DNA"/>
</dbReference>
<dbReference type="InterPro" id="IPR051477">
    <property type="entry name" value="Expansin_CellWall"/>
</dbReference>
<sequence length="229" mass="23237">MKFNSVLLMSVLSMGLTVSASPVPAMKTVYVTNVKTVWESADEAAPTSSPDASTPAAAAAASPTSSSEQGSNAGVKGQEAAPAASGTSSAVEASSQTQAPSSSSVEIASSSSSSQASPSASSSGGSFKGQGTYYTPDVGACGKTNSESDMIVAVSQKLYKDKQTGNNPNNNPLCGRKIKASYQGKSVEVTVADACVGCKYDDLDFSPAAFSKIADKSLGRIDISWEWAD</sequence>
<evidence type="ECO:0000256" key="3">
    <source>
        <dbReference type="SAM" id="SignalP"/>
    </source>
</evidence>
<dbReference type="InterPro" id="IPR009009">
    <property type="entry name" value="RlpA-like_DPBB"/>
</dbReference>
<evidence type="ECO:0000313" key="7">
    <source>
        <dbReference type="Proteomes" id="UP000005222"/>
    </source>
</evidence>
<evidence type="ECO:0000259" key="4">
    <source>
        <dbReference type="Pfam" id="PF03330"/>
    </source>
</evidence>
<feature type="chain" id="PRO_5007664941" evidence="3">
    <location>
        <begin position="21"/>
        <end position="229"/>
    </location>
</feature>
<evidence type="ECO:0000256" key="1">
    <source>
        <dbReference type="ARBA" id="ARBA00022729"/>
    </source>
</evidence>
<proteinExistence type="predicted"/>
<dbReference type="InterPro" id="IPR036908">
    <property type="entry name" value="RlpA-like_sf"/>
</dbReference>
<dbReference type="OMA" id="HTHNIVA"/>
<dbReference type="OrthoDB" id="623670at2759"/>
<feature type="compositionally biased region" description="Low complexity" evidence="2">
    <location>
        <begin position="93"/>
        <end position="125"/>
    </location>
</feature>
<dbReference type="PANTHER" id="PTHR31836">
    <property type="match status" value="1"/>
</dbReference>
<protein>
    <submittedName>
        <fullName evidence="5">Piso0_003656 protein</fullName>
    </submittedName>
</protein>
<dbReference type="PANTHER" id="PTHR31836:SF27">
    <property type="entry name" value="RLPA-LIKE PROTEIN DOUBLE-PSI BETA-BARREL DOMAIN-CONTAINING PROTEIN"/>
    <property type="match status" value="1"/>
</dbReference>
<dbReference type="HOGENOM" id="CLU_047639_2_1_1"/>
<dbReference type="EMBL" id="FO082053">
    <property type="protein sequence ID" value="CCE80537.1"/>
    <property type="molecule type" value="Genomic_DNA"/>
</dbReference>
<feature type="region of interest" description="Disordered" evidence="2">
    <location>
        <begin position="42"/>
        <end position="128"/>
    </location>
</feature>
<reference evidence="5" key="1">
    <citation type="submission" date="2011-10" db="EMBL/GenBank/DDBJ databases">
        <authorList>
            <person name="Genoscope - CEA"/>
        </authorList>
    </citation>
    <scope>NUCLEOTIDE SEQUENCE</scope>
</reference>
<dbReference type="CDD" id="cd22191">
    <property type="entry name" value="DPBB_RlpA_EXP_N-like"/>
    <property type="match status" value="1"/>
</dbReference>
<reference evidence="7" key="2">
    <citation type="journal article" date="2012" name="G3 (Bethesda)">
        <title>Pichia sorbitophila, an interspecies yeast hybrid reveals early steps of genome resolution following polyploidization.</title>
        <authorList>
            <person name="Leh Louis V."/>
            <person name="Despons L."/>
            <person name="Friedrich A."/>
            <person name="Martin T."/>
            <person name="Durrens P."/>
            <person name="Casaregola S."/>
            <person name="Neuveglise C."/>
            <person name="Fairhead C."/>
            <person name="Marck C."/>
            <person name="Cruz J.A."/>
            <person name="Straub M.L."/>
            <person name="Kugler V."/>
            <person name="Sacerdot C."/>
            <person name="Uzunov Z."/>
            <person name="Thierry A."/>
            <person name="Weiss S."/>
            <person name="Bleykasten C."/>
            <person name="De Montigny J."/>
            <person name="Jacques N."/>
            <person name="Jung P."/>
            <person name="Lemaire M."/>
            <person name="Mallet S."/>
            <person name="Morel G."/>
            <person name="Richard G.F."/>
            <person name="Sarkar A."/>
            <person name="Savel G."/>
            <person name="Schacherer J."/>
            <person name="Seret M.L."/>
            <person name="Talla E."/>
            <person name="Samson G."/>
            <person name="Jubin C."/>
            <person name="Poulain J."/>
            <person name="Vacherie B."/>
            <person name="Barbe V."/>
            <person name="Pelletier E."/>
            <person name="Sherman D.J."/>
            <person name="Westhof E."/>
            <person name="Weissenbach J."/>
            <person name="Baret P.V."/>
            <person name="Wincker P."/>
            <person name="Gaillardin C."/>
            <person name="Dujon B."/>
            <person name="Souciet J.L."/>
        </authorList>
    </citation>
    <scope>NUCLEOTIDE SEQUENCE [LARGE SCALE GENOMIC DNA]</scope>
    <source>
        <strain evidence="7">ATCC MYA-4447 / BCRC 22081 / CBS 7064 / NBRC 10061 / NRRL Y-12695</strain>
    </source>
</reference>
<dbReference type="SUPFAM" id="SSF50685">
    <property type="entry name" value="Barwin-like endoglucanases"/>
    <property type="match status" value="1"/>
</dbReference>
<feature type="domain" description="RlpA-like protein double-psi beta-barrel" evidence="4">
    <location>
        <begin position="164"/>
        <end position="224"/>
    </location>
</feature>
<keyword evidence="7" id="KW-1185">Reference proteome</keyword>
<name>G8YJP2_PICSO</name>
<dbReference type="Gene3D" id="2.40.40.10">
    <property type="entry name" value="RlpA-like domain"/>
    <property type="match status" value="1"/>
</dbReference>
<feature type="signal peptide" evidence="3">
    <location>
        <begin position="1"/>
        <end position="20"/>
    </location>
</feature>
<keyword evidence="1 3" id="KW-0732">Signal</keyword>
<organism evidence="5 7">
    <name type="scientific">Pichia sorbitophila (strain ATCC MYA-4447 / BCRC 22081 / CBS 7064 / NBRC 10061 / NRRL Y-12695)</name>
    <name type="common">Hybrid yeast</name>
    <dbReference type="NCBI Taxonomy" id="559304"/>
    <lineage>
        <taxon>Eukaryota</taxon>
        <taxon>Fungi</taxon>
        <taxon>Dikarya</taxon>
        <taxon>Ascomycota</taxon>
        <taxon>Saccharomycotina</taxon>
        <taxon>Pichiomycetes</taxon>
        <taxon>Debaryomycetaceae</taxon>
        <taxon>Millerozyma</taxon>
    </lineage>
</organism>
<evidence type="ECO:0000256" key="2">
    <source>
        <dbReference type="SAM" id="MobiDB-lite"/>
    </source>
</evidence>
<gene>
    <name evidence="5" type="primary">Piso0_003656</name>
    <name evidence="5" type="ORF">GNLVRS01_PISO0G17122g</name>
    <name evidence="6" type="ORF">GNLVRS01_PISO0H17123g</name>
</gene>
<accession>G8YJP2</accession>
<evidence type="ECO:0000313" key="5">
    <source>
        <dbReference type="EMBL" id="CCE80537.1"/>
    </source>
</evidence>
<dbReference type="Proteomes" id="UP000005222">
    <property type="component" value="Chromosome G"/>
</dbReference>
<dbReference type="InParanoid" id="G8YJP2"/>